<protein>
    <submittedName>
        <fullName evidence="1">Uncharacterized protein</fullName>
    </submittedName>
</protein>
<keyword evidence="2" id="KW-1185">Reference proteome</keyword>
<organism evidence="1 2">
    <name type="scientific">Hebeloma cylindrosporum</name>
    <dbReference type="NCBI Taxonomy" id="76867"/>
    <lineage>
        <taxon>Eukaryota</taxon>
        <taxon>Fungi</taxon>
        <taxon>Dikarya</taxon>
        <taxon>Basidiomycota</taxon>
        <taxon>Agaricomycotina</taxon>
        <taxon>Agaricomycetes</taxon>
        <taxon>Agaricomycetidae</taxon>
        <taxon>Agaricales</taxon>
        <taxon>Agaricineae</taxon>
        <taxon>Hymenogastraceae</taxon>
        <taxon>Hebeloma</taxon>
    </lineage>
</organism>
<evidence type="ECO:0000313" key="2">
    <source>
        <dbReference type="Proteomes" id="UP000053424"/>
    </source>
</evidence>
<evidence type="ECO:0000313" key="1">
    <source>
        <dbReference type="EMBL" id="KIM38321.1"/>
    </source>
</evidence>
<name>A0A0C3C3Z8_HEBCY</name>
<proteinExistence type="predicted"/>
<dbReference type="AlphaFoldDB" id="A0A0C3C3Z8"/>
<dbReference type="EMBL" id="KN831791">
    <property type="protein sequence ID" value="KIM38321.1"/>
    <property type="molecule type" value="Genomic_DNA"/>
</dbReference>
<reference evidence="2" key="2">
    <citation type="submission" date="2015-01" db="EMBL/GenBank/DDBJ databases">
        <title>Evolutionary Origins and Diversification of the Mycorrhizal Mutualists.</title>
        <authorList>
            <consortium name="DOE Joint Genome Institute"/>
            <consortium name="Mycorrhizal Genomics Consortium"/>
            <person name="Kohler A."/>
            <person name="Kuo A."/>
            <person name="Nagy L.G."/>
            <person name="Floudas D."/>
            <person name="Copeland A."/>
            <person name="Barry K.W."/>
            <person name="Cichocki N."/>
            <person name="Veneault-Fourrey C."/>
            <person name="LaButti K."/>
            <person name="Lindquist E.A."/>
            <person name="Lipzen A."/>
            <person name="Lundell T."/>
            <person name="Morin E."/>
            <person name="Murat C."/>
            <person name="Riley R."/>
            <person name="Ohm R."/>
            <person name="Sun H."/>
            <person name="Tunlid A."/>
            <person name="Henrissat B."/>
            <person name="Grigoriev I.V."/>
            <person name="Hibbett D.S."/>
            <person name="Martin F."/>
        </authorList>
    </citation>
    <scope>NUCLEOTIDE SEQUENCE [LARGE SCALE GENOMIC DNA]</scope>
    <source>
        <strain evidence="2">h7</strain>
    </source>
</reference>
<dbReference type="HOGENOM" id="CLU_2638333_0_0_1"/>
<reference evidence="1 2" key="1">
    <citation type="submission" date="2014-04" db="EMBL/GenBank/DDBJ databases">
        <authorList>
            <consortium name="DOE Joint Genome Institute"/>
            <person name="Kuo A."/>
            <person name="Gay G."/>
            <person name="Dore J."/>
            <person name="Kohler A."/>
            <person name="Nagy L.G."/>
            <person name="Floudas D."/>
            <person name="Copeland A."/>
            <person name="Barry K.W."/>
            <person name="Cichocki N."/>
            <person name="Veneault-Fourrey C."/>
            <person name="LaButti K."/>
            <person name="Lindquist E.A."/>
            <person name="Lipzen A."/>
            <person name="Lundell T."/>
            <person name="Morin E."/>
            <person name="Murat C."/>
            <person name="Sun H."/>
            <person name="Tunlid A."/>
            <person name="Henrissat B."/>
            <person name="Grigoriev I.V."/>
            <person name="Hibbett D.S."/>
            <person name="Martin F."/>
            <person name="Nordberg H.P."/>
            <person name="Cantor M.N."/>
            <person name="Hua S.X."/>
        </authorList>
    </citation>
    <scope>NUCLEOTIDE SEQUENCE [LARGE SCALE GENOMIC DNA]</scope>
    <source>
        <strain evidence="2">h7</strain>
    </source>
</reference>
<sequence>MNLISEIKPEVGNAEGGADVARGENATALAERGFIGTAPFRRVGSGMGFFACDGGFLAADPNLETASSWSAGTPDAQ</sequence>
<gene>
    <name evidence="1" type="ORF">M413DRAFT_447824</name>
</gene>
<accession>A0A0C3C3Z8</accession>
<dbReference type="Proteomes" id="UP000053424">
    <property type="component" value="Unassembled WGS sequence"/>
</dbReference>